<dbReference type="InterPro" id="IPR011659">
    <property type="entry name" value="WD40"/>
</dbReference>
<dbReference type="Gene3D" id="3.40.50.1820">
    <property type="entry name" value="alpha/beta hydrolase"/>
    <property type="match status" value="1"/>
</dbReference>
<evidence type="ECO:0000256" key="2">
    <source>
        <dbReference type="ARBA" id="ARBA00022825"/>
    </source>
</evidence>
<comment type="caution">
    <text evidence="5">The sequence shown here is derived from an EMBL/GenBank/DDBJ whole genome shotgun (WGS) entry which is preliminary data.</text>
</comment>
<dbReference type="Pfam" id="PF07676">
    <property type="entry name" value="PD40"/>
    <property type="match status" value="3"/>
</dbReference>
<keyword evidence="1" id="KW-0378">Hydrolase</keyword>
<evidence type="ECO:0000256" key="3">
    <source>
        <dbReference type="SAM" id="SignalP"/>
    </source>
</evidence>
<feature type="signal peptide" evidence="3">
    <location>
        <begin position="1"/>
        <end position="25"/>
    </location>
</feature>
<dbReference type="InterPro" id="IPR001375">
    <property type="entry name" value="Peptidase_S9_cat"/>
</dbReference>
<dbReference type="Pfam" id="PF00326">
    <property type="entry name" value="Peptidase_S9"/>
    <property type="match status" value="1"/>
</dbReference>
<keyword evidence="6" id="KW-1185">Reference proteome</keyword>
<dbReference type="RefSeq" id="WP_206228478.1">
    <property type="nucleotide sequence ID" value="NZ_JAFIWB010000001.1"/>
</dbReference>
<gene>
    <name evidence="5" type="ORF">JR064_00655</name>
</gene>
<feature type="chain" id="PRO_5045836259" evidence="3">
    <location>
        <begin position="26"/>
        <end position="694"/>
    </location>
</feature>
<dbReference type="SUPFAM" id="SSF82171">
    <property type="entry name" value="DPP6 N-terminal domain-like"/>
    <property type="match status" value="1"/>
</dbReference>
<dbReference type="Gene3D" id="2.120.10.30">
    <property type="entry name" value="TolB, C-terminal domain"/>
    <property type="match status" value="2"/>
</dbReference>
<protein>
    <submittedName>
        <fullName evidence="5">S9 family peptidase</fullName>
    </submittedName>
</protein>
<keyword evidence="2" id="KW-0645">Protease</keyword>
<proteinExistence type="predicted"/>
<name>A0ABS3AZE7_9XANT</name>
<dbReference type="Proteomes" id="UP000695802">
    <property type="component" value="Unassembled WGS sequence"/>
</dbReference>
<sequence length="694" mass="75298">MTRTLLPWRLCAALLVSAWSVATPAAGLRPISADDIVDLRHLDDPQISADGRQVAYVLKTPRDNGKPPLSRLWLVDTAAGAASAHALTDAGSSAAGETSPRWSPDGAWIGFLSDRGKVPDPRPACAPGDAAADADAPSMQVWRIARAGGAPQQLTAAAGPVSAFAWSPDGRRLAWIATDPPSAERKARLQRKDDAQQVDHDVAFDRVWVRDLPDGAPRALTAPGLQVSQLAWSPDGTKLALRVADAPGFNGYWNRSRLLLVDAADGRLLRVVATDVGAQPPRWSPDGSQLLYAALSRGKMTSTLLAHRLADDRQVRLAPDWDGTLWHAQWRDDAHIVVEGQRGLRAEFLQVDADSGKARTLAATHAAWAAFTLARDGRVAFLGETPTAPAEIWLLRDGRTHALTDSNPQVRQWALGTLRELSWRSSRDGRRIDGVLVLPPGWKPGTPLPTLLQIHGGPAWAWWSGWLGSWHDWAQLLASRGYAVLLPNPRGSEGQGAAFTEAANNDWGGGDYQDVLDGLDAIVAQRIADPARVAIGGWSYGGYLAAWAATHDPQRRFRTAIVGAGVTDLYSMALTTDVHDFLPGYFGRDALAARAMLDERSPLRYAERVRMPVLILHGEQDQRVPLAQGQMLYQALKTNGTPVQMVTYPRSTHWPEERDLQRDLLQQVARWLDKELAVGATSEGAGDAKPAPVQ</sequence>
<reference evidence="5 6" key="1">
    <citation type="submission" date="2021-02" db="EMBL/GenBank/DDBJ databases">
        <title>Taxonomically Unique Crown Gall-Associated Xanthomonas Stains Have Deficiency in Virulence Repertories.</title>
        <authorList>
            <person name="Mafakheri H."/>
            <person name="Taghavi S.M."/>
            <person name="Dimkic I."/>
            <person name="Nemanja K."/>
            <person name="Osdaghi E."/>
        </authorList>
    </citation>
    <scope>NUCLEOTIDE SEQUENCE [LARGE SCALE GENOMIC DNA]</scope>
    <source>
        <strain evidence="5 6">FX4</strain>
    </source>
</reference>
<keyword evidence="3" id="KW-0732">Signal</keyword>
<dbReference type="PANTHER" id="PTHR42776">
    <property type="entry name" value="SERINE PEPTIDASE S9 FAMILY MEMBER"/>
    <property type="match status" value="1"/>
</dbReference>
<evidence type="ECO:0000313" key="6">
    <source>
        <dbReference type="Proteomes" id="UP000695802"/>
    </source>
</evidence>
<dbReference type="PANTHER" id="PTHR42776:SF27">
    <property type="entry name" value="DIPEPTIDYL PEPTIDASE FAMILY MEMBER 6"/>
    <property type="match status" value="1"/>
</dbReference>
<dbReference type="InterPro" id="IPR011042">
    <property type="entry name" value="6-blade_b-propeller_TolB-like"/>
</dbReference>
<dbReference type="InterPro" id="IPR029058">
    <property type="entry name" value="AB_hydrolase_fold"/>
</dbReference>
<organism evidence="5 6">
    <name type="scientific">Xanthomonas bonasiae</name>
    <dbReference type="NCBI Taxonomy" id="2810351"/>
    <lineage>
        <taxon>Bacteria</taxon>
        <taxon>Pseudomonadati</taxon>
        <taxon>Pseudomonadota</taxon>
        <taxon>Gammaproteobacteria</taxon>
        <taxon>Lysobacterales</taxon>
        <taxon>Lysobacteraceae</taxon>
        <taxon>Xanthomonas</taxon>
    </lineage>
</organism>
<feature type="domain" description="Peptidase S9 prolyl oligopeptidase catalytic" evidence="4">
    <location>
        <begin position="474"/>
        <end position="676"/>
    </location>
</feature>
<accession>A0ABS3AZE7</accession>
<keyword evidence="2" id="KW-0720">Serine protease</keyword>
<evidence type="ECO:0000256" key="1">
    <source>
        <dbReference type="ARBA" id="ARBA00022801"/>
    </source>
</evidence>
<dbReference type="EMBL" id="JAFIWB010000001">
    <property type="protein sequence ID" value="MBN6100675.1"/>
    <property type="molecule type" value="Genomic_DNA"/>
</dbReference>
<dbReference type="SUPFAM" id="SSF53474">
    <property type="entry name" value="alpha/beta-Hydrolases"/>
    <property type="match status" value="1"/>
</dbReference>
<evidence type="ECO:0000259" key="4">
    <source>
        <dbReference type="Pfam" id="PF00326"/>
    </source>
</evidence>
<evidence type="ECO:0000313" key="5">
    <source>
        <dbReference type="EMBL" id="MBN6100675.1"/>
    </source>
</evidence>